<dbReference type="GO" id="GO:0005634">
    <property type="term" value="C:nucleus"/>
    <property type="evidence" value="ECO:0007669"/>
    <property type="project" value="TreeGrafter"/>
</dbReference>
<dbReference type="InterPro" id="IPR010734">
    <property type="entry name" value="Copine_C"/>
</dbReference>
<comment type="caution">
    <text evidence="2">The sequence shown here is derived from an EMBL/GenBank/DDBJ whole genome shotgun (WGS) entry which is preliminary data.</text>
</comment>
<dbReference type="Proteomes" id="UP000237271">
    <property type="component" value="Unassembled WGS sequence"/>
</dbReference>
<dbReference type="AlphaFoldDB" id="A0A2P4YSY0"/>
<proteinExistence type="predicted"/>
<gene>
    <name evidence="2" type="ORF">PHPALM_1189</name>
</gene>
<reference evidence="2 3" key="1">
    <citation type="journal article" date="2017" name="Genome Biol. Evol.">
        <title>Phytophthora megakarya and P. palmivora, closely related causal agents of cacao black pod rot, underwent increases in genome sizes and gene numbers by different mechanisms.</title>
        <authorList>
            <person name="Ali S.S."/>
            <person name="Shao J."/>
            <person name="Lary D.J."/>
            <person name="Kronmiller B."/>
            <person name="Shen D."/>
            <person name="Strem M.D."/>
            <person name="Amoako-Attah I."/>
            <person name="Akrofi A.Y."/>
            <person name="Begoude B.A."/>
            <person name="Ten Hoopen G.M."/>
            <person name="Coulibaly K."/>
            <person name="Kebe B.I."/>
            <person name="Melnick R.L."/>
            <person name="Guiltinan M.J."/>
            <person name="Tyler B.M."/>
            <person name="Meinhardt L.W."/>
            <person name="Bailey B.A."/>
        </authorList>
    </citation>
    <scope>NUCLEOTIDE SEQUENCE [LARGE SCALE GENOMIC DNA]</scope>
    <source>
        <strain evidence="3">sbr112.9</strain>
    </source>
</reference>
<evidence type="ECO:0000313" key="3">
    <source>
        <dbReference type="Proteomes" id="UP000237271"/>
    </source>
</evidence>
<dbReference type="GO" id="GO:0004842">
    <property type="term" value="F:ubiquitin-protein transferase activity"/>
    <property type="evidence" value="ECO:0007669"/>
    <property type="project" value="TreeGrafter"/>
</dbReference>
<protein>
    <recommendedName>
        <fullName evidence="1">Copine C-terminal domain-containing protein</fullName>
    </recommendedName>
</protein>
<dbReference type="GO" id="GO:0016567">
    <property type="term" value="P:protein ubiquitination"/>
    <property type="evidence" value="ECO:0007669"/>
    <property type="project" value="TreeGrafter"/>
</dbReference>
<name>A0A2P4YSY0_9STRA</name>
<dbReference type="InterPro" id="IPR036465">
    <property type="entry name" value="vWFA_dom_sf"/>
</dbReference>
<accession>A0A2P4YSY0</accession>
<sequence length="211" mass="23254">MLLTKVAESCRGEGRLHAIEYGTTSIWNGKQSFGERSLHFIDPADIVLNPYQIVINIICRTLHSRKSKKPIHVFGFGDSSTADRCVFTFLPDGRSCRGVRHVLKRYKEITSEIVLGGPTNFAPIIYHAIRQVKASGTCQILVIIADGHVTNVKETSHAIVEASKYALCTLPKRTFENFHFVSLNEAMSENPNQPVSSFATAALAHVPGSTT</sequence>
<evidence type="ECO:0000259" key="1">
    <source>
        <dbReference type="Pfam" id="PF07002"/>
    </source>
</evidence>
<keyword evidence="3" id="KW-1185">Reference proteome</keyword>
<dbReference type="OrthoDB" id="5855668at2759"/>
<dbReference type="PANTHER" id="PTHR45751">
    <property type="entry name" value="COPINE FAMILY PROTEIN 1"/>
    <property type="match status" value="1"/>
</dbReference>
<evidence type="ECO:0000313" key="2">
    <source>
        <dbReference type="EMBL" id="POM80910.1"/>
    </source>
</evidence>
<dbReference type="EMBL" id="NCKW01000239">
    <property type="protein sequence ID" value="POM80910.1"/>
    <property type="molecule type" value="Genomic_DNA"/>
</dbReference>
<dbReference type="Pfam" id="PF07002">
    <property type="entry name" value="Copine"/>
    <property type="match status" value="1"/>
</dbReference>
<organism evidence="2 3">
    <name type="scientific">Phytophthora palmivora</name>
    <dbReference type="NCBI Taxonomy" id="4796"/>
    <lineage>
        <taxon>Eukaryota</taxon>
        <taxon>Sar</taxon>
        <taxon>Stramenopiles</taxon>
        <taxon>Oomycota</taxon>
        <taxon>Peronosporomycetes</taxon>
        <taxon>Peronosporales</taxon>
        <taxon>Peronosporaceae</taxon>
        <taxon>Phytophthora</taxon>
    </lineage>
</organism>
<feature type="domain" description="Copine C-terminal" evidence="1">
    <location>
        <begin position="37"/>
        <end position="168"/>
    </location>
</feature>
<dbReference type="SUPFAM" id="SSF53300">
    <property type="entry name" value="vWA-like"/>
    <property type="match status" value="1"/>
</dbReference>
<dbReference type="PANTHER" id="PTHR45751:SF11">
    <property type="entry name" value="COPINE FAMILY PROTEIN 2"/>
    <property type="match status" value="1"/>
</dbReference>
<dbReference type="InterPro" id="IPR052079">
    <property type="entry name" value="E3_ligase/Copine_domain"/>
</dbReference>